<dbReference type="PANTHER" id="PTHR43386">
    <property type="entry name" value="OLIGOPEPTIDE TRANSPORT SYSTEM PERMEASE PROTEIN APPC"/>
    <property type="match status" value="1"/>
</dbReference>
<dbReference type="EMBL" id="JACRWD010000001">
    <property type="protein sequence ID" value="MBC6002933.1"/>
    <property type="molecule type" value="Genomic_DNA"/>
</dbReference>
<dbReference type="InterPro" id="IPR050366">
    <property type="entry name" value="BP-dependent_transpt_permease"/>
</dbReference>
<evidence type="ECO:0000256" key="1">
    <source>
        <dbReference type="ARBA" id="ARBA00004651"/>
    </source>
</evidence>
<dbReference type="RefSeq" id="WP_187005266.1">
    <property type="nucleotide sequence ID" value="NZ_JACRWD010000001.1"/>
</dbReference>
<keyword evidence="3" id="KW-1003">Cell membrane</keyword>
<feature type="domain" description="ABC transmembrane type-1" evidence="8">
    <location>
        <begin position="74"/>
        <end position="263"/>
    </location>
</feature>
<evidence type="ECO:0000313" key="9">
    <source>
        <dbReference type="EMBL" id="MBC6002933.1"/>
    </source>
</evidence>
<evidence type="ECO:0000256" key="6">
    <source>
        <dbReference type="ARBA" id="ARBA00023136"/>
    </source>
</evidence>
<dbReference type="Pfam" id="PF00528">
    <property type="entry name" value="BPD_transp_1"/>
    <property type="match status" value="1"/>
</dbReference>
<keyword evidence="6 7" id="KW-0472">Membrane</keyword>
<evidence type="ECO:0000313" key="10">
    <source>
        <dbReference type="Proteomes" id="UP000611796"/>
    </source>
</evidence>
<evidence type="ECO:0000256" key="4">
    <source>
        <dbReference type="ARBA" id="ARBA00022692"/>
    </source>
</evidence>
<dbReference type="SUPFAM" id="SSF161098">
    <property type="entry name" value="MetI-like"/>
    <property type="match status" value="1"/>
</dbReference>
<gene>
    <name evidence="9" type="ORF">H8891_03885</name>
</gene>
<comment type="caution">
    <text evidence="9">The sequence shown here is derived from an EMBL/GenBank/DDBJ whole genome shotgun (WGS) entry which is preliminary data.</text>
</comment>
<feature type="transmembrane region" description="Helical" evidence="7">
    <location>
        <begin position="242"/>
        <end position="262"/>
    </location>
</feature>
<keyword evidence="2 7" id="KW-0813">Transport</keyword>
<keyword evidence="10" id="KW-1185">Reference proteome</keyword>
<accession>A0ABR7K1G3</accession>
<protein>
    <submittedName>
        <fullName evidence="9">ABC transporter permease</fullName>
    </submittedName>
</protein>
<organism evidence="9 10">
    <name type="scientific">Paeniclostridium hominis</name>
    <dbReference type="NCBI Taxonomy" id="2764329"/>
    <lineage>
        <taxon>Bacteria</taxon>
        <taxon>Bacillati</taxon>
        <taxon>Bacillota</taxon>
        <taxon>Clostridia</taxon>
        <taxon>Peptostreptococcales</taxon>
        <taxon>Peptostreptococcaceae</taxon>
        <taxon>Paeniclostridium</taxon>
    </lineage>
</organism>
<feature type="transmembrane region" description="Helical" evidence="7">
    <location>
        <begin position="109"/>
        <end position="129"/>
    </location>
</feature>
<dbReference type="Proteomes" id="UP000611796">
    <property type="component" value="Unassembled WGS sequence"/>
</dbReference>
<name>A0ABR7K1G3_9FIRM</name>
<evidence type="ECO:0000256" key="3">
    <source>
        <dbReference type="ARBA" id="ARBA00022475"/>
    </source>
</evidence>
<proteinExistence type="inferred from homology"/>
<evidence type="ECO:0000256" key="7">
    <source>
        <dbReference type="RuleBase" id="RU363032"/>
    </source>
</evidence>
<evidence type="ECO:0000259" key="8">
    <source>
        <dbReference type="PROSITE" id="PS50928"/>
    </source>
</evidence>
<comment type="similarity">
    <text evidence="7">Belongs to the binding-protein-dependent transport system permease family.</text>
</comment>
<evidence type="ECO:0000256" key="2">
    <source>
        <dbReference type="ARBA" id="ARBA00022448"/>
    </source>
</evidence>
<dbReference type="PANTHER" id="PTHR43386:SF1">
    <property type="entry name" value="D,D-DIPEPTIDE TRANSPORT SYSTEM PERMEASE PROTEIN DDPC-RELATED"/>
    <property type="match status" value="1"/>
</dbReference>
<dbReference type="Gene3D" id="1.10.3720.10">
    <property type="entry name" value="MetI-like"/>
    <property type="match status" value="1"/>
</dbReference>
<comment type="subcellular location">
    <subcellularLocation>
        <location evidence="1 7">Cell membrane</location>
        <topology evidence="1 7">Multi-pass membrane protein</topology>
    </subcellularLocation>
</comment>
<keyword evidence="5 7" id="KW-1133">Transmembrane helix</keyword>
<dbReference type="PROSITE" id="PS50928">
    <property type="entry name" value="ABC_TM1"/>
    <property type="match status" value="1"/>
</dbReference>
<evidence type="ECO:0000256" key="5">
    <source>
        <dbReference type="ARBA" id="ARBA00022989"/>
    </source>
</evidence>
<feature type="transmembrane region" description="Helical" evidence="7">
    <location>
        <begin position="15"/>
        <end position="35"/>
    </location>
</feature>
<keyword evidence="4 7" id="KW-0812">Transmembrane</keyword>
<sequence length="273" mass="29885">MMKELIKSMKQDKSFGFAIIILSIIVIMVTLSFVLNIDPNVIDTTQKLSSPSIKHIFGTDELGRDYFARALYGGRISLSVGIVAMIISIIIGTIVGVTSGYLGGKIDNFIMRIIDILMSIPSFLVLIVLNSFLRPSVSTIIIIIGLLSWMDVARVVRGETIKIKQNEYCLAAKALGIKNKNIVIRHIIPNLKDIILVAGSLNIASAILTESALSFLGLGVQLPLASWGNMLQDAQKYMFDKLYLAVFPGILIFITVISLTIISKKLSGKNDLN</sequence>
<feature type="transmembrane region" description="Helical" evidence="7">
    <location>
        <begin position="76"/>
        <end position="97"/>
    </location>
</feature>
<dbReference type="CDD" id="cd06261">
    <property type="entry name" value="TM_PBP2"/>
    <property type="match status" value="1"/>
</dbReference>
<dbReference type="InterPro" id="IPR035906">
    <property type="entry name" value="MetI-like_sf"/>
</dbReference>
<dbReference type="InterPro" id="IPR000515">
    <property type="entry name" value="MetI-like"/>
</dbReference>
<reference evidence="9 10" key="1">
    <citation type="submission" date="2020-08" db="EMBL/GenBank/DDBJ databases">
        <authorList>
            <person name="Liu C."/>
            <person name="Sun Q."/>
        </authorList>
    </citation>
    <scope>NUCLEOTIDE SEQUENCE [LARGE SCALE GENOMIC DNA]</scope>
    <source>
        <strain evidence="9 10">NSJ-45</strain>
    </source>
</reference>